<dbReference type="InterPro" id="IPR056040">
    <property type="entry name" value="DUF7623"/>
</dbReference>
<evidence type="ECO:0000256" key="6">
    <source>
        <dbReference type="SAM" id="MobiDB-lite"/>
    </source>
</evidence>
<feature type="region of interest" description="Disordered" evidence="6">
    <location>
        <begin position="1"/>
        <end position="25"/>
    </location>
</feature>
<protein>
    <submittedName>
        <fullName evidence="8">Calpain family cysteine protease</fullName>
    </submittedName>
</protein>
<keyword evidence="3" id="KW-0378">Hydrolase</keyword>
<keyword evidence="2 8" id="KW-0645">Protease</keyword>
<dbReference type="SUPFAM" id="SSF49758">
    <property type="entry name" value="Calpain large subunit, middle domain (domain III)"/>
    <property type="match status" value="1"/>
</dbReference>
<reference evidence="8 9" key="1">
    <citation type="submission" date="2024-02" db="EMBL/GenBank/DDBJ databases">
        <title>FIRST GENOME SEQUENCES OF Leishmania (Viannia) shawi, Leishmania (Viannia) lindenbergi AND Leishmania (Viannia) utingensis.</title>
        <authorList>
            <person name="Resadore F."/>
            <person name="Custodio M.G.F."/>
            <person name="Boite M.C."/>
            <person name="Cupolillo E."/>
            <person name="Ferreira G.E.M."/>
        </authorList>
    </citation>
    <scope>NUCLEOTIDE SEQUENCE [LARGE SCALE GENOMIC DNA]</scope>
    <source>
        <strain evidence="8 9">MDAS/BR/1979/M5533</strain>
    </source>
</reference>
<dbReference type="PANTHER" id="PTHR10183:SF379">
    <property type="entry name" value="CALPAIN-5"/>
    <property type="match status" value="1"/>
</dbReference>
<feature type="compositionally biased region" description="Polar residues" evidence="6">
    <location>
        <begin position="1180"/>
        <end position="1197"/>
    </location>
</feature>
<dbReference type="Pfam" id="PF24610">
    <property type="entry name" value="DUF7623"/>
    <property type="match status" value="5"/>
</dbReference>
<dbReference type="Gene3D" id="3.90.70.10">
    <property type="entry name" value="Cysteine proteinases"/>
    <property type="match status" value="1"/>
</dbReference>
<evidence type="ECO:0000259" key="7">
    <source>
        <dbReference type="PROSITE" id="PS50203"/>
    </source>
</evidence>
<dbReference type="EMBL" id="JBAMZN010000029">
    <property type="protein sequence ID" value="KAL0522184.1"/>
    <property type="molecule type" value="Genomic_DNA"/>
</dbReference>
<dbReference type="GO" id="GO:0004198">
    <property type="term" value="F:calcium-dependent cysteine-type endopeptidase activity"/>
    <property type="evidence" value="ECO:0007669"/>
    <property type="project" value="InterPro"/>
</dbReference>
<feature type="region of interest" description="Disordered" evidence="6">
    <location>
        <begin position="516"/>
        <end position="571"/>
    </location>
</feature>
<evidence type="ECO:0000256" key="1">
    <source>
        <dbReference type="ARBA" id="ARBA00007623"/>
    </source>
</evidence>
<keyword evidence="9" id="KW-1185">Reference proteome</keyword>
<dbReference type="AlphaFoldDB" id="A0AAW3BMZ1"/>
<feature type="region of interest" description="Disordered" evidence="6">
    <location>
        <begin position="410"/>
        <end position="430"/>
    </location>
</feature>
<comment type="similarity">
    <text evidence="1">Belongs to the peptidase C2 family.</text>
</comment>
<comment type="caution">
    <text evidence="8">The sequence shown here is derived from an EMBL/GenBank/DDBJ whole genome shotgun (WGS) entry which is preliminary data.</text>
</comment>
<dbReference type="InterPro" id="IPR022684">
    <property type="entry name" value="Calpain_cysteine_protease"/>
</dbReference>
<evidence type="ECO:0000256" key="5">
    <source>
        <dbReference type="PROSITE-ProRule" id="PRU00239"/>
    </source>
</evidence>
<feature type="compositionally biased region" description="Basic and acidic residues" evidence="6">
    <location>
        <begin position="1"/>
        <end position="18"/>
    </location>
</feature>
<accession>A0AAW3BMZ1</accession>
<evidence type="ECO:0000256" key="3">
    <source>
        <dbReference type="ARBA" id="ARBA00022801"/>
    </source>
</evidence>
<dbReference type="SMART" id="SM00230">
    <property type="entry name" value="CysPc"/>
    <property type="match status" value="1"/>
</dbReference>
<feature type="domain" description="Calpain catalytic" evidence="7">
    <location>
        <begin position="595"/>
        <end position="870"/>
    </location>
</feature>
<dbReference type="SUPFAM" id="SSF54001">
    <property type="entry name" value="Cysteine proteinases"/>
    <property type="match status" value="1"/>
</dbReference>
<dbReference type="FunFam" id="2.60.120.380:FF:000014">
    <property type="entry name" value="Putative calpain-like cysteine peptidase"/>
    <property type="match status" value="1"/>
</dbReference>
<evidence type="ECO:0000313" key="8">
    <source>
        <dbReference type="EMBL" id="KAL0522184.1"/>
    </source>
</evidence>
<evidence type="ECO:0000256" key="4">
    <source>
        <dbReference type="ARBA" id="ARBA00022807"/>
    </source>
</evidence>
<feature type="region of interest" description="Disordered" evidence="6">
    <location>
        <begin position="1151"/>
        <end position="1206"/>
    </location>
</feature>
<dbReference type="InterPro" id="IPR036213">
    <property type="entry name" value="Calpain_III_sf"/>
</dbReference>
<dbReference type="InterPro" id="IPR001300">
    <property type="entry name" value="Peptidase_C2_calpain_cat"/>
</dbReference>
<sequence length="1206" mass="134395">GRGEKKWADRGKVLDPKPEGVPLSHVPLDEDAEFVALEDEWRDLAQDPRRNERALADLEKAMNDRAHVLAGETKWADRGKVLDPKPEGVPLSHVPLDEDAEFVALEDEWRDLAQDPRRNERALADLEKAMNDRAHVLAGEKKWADRGKVLDPKPEGVPLSHVPLDEDAEFVALEDEWRGLAQDPRRNAKEMAAIEEEMMDRVYSLARGVVYCQDCLEKKEDCLCGSGGMGMRNNVGRGEEVGNAVALNVLTGRGPTERGFYGLLGSEVDGVPTVLLKLSEDDVFAKQNDEYLNMLKADAELKKIRQLEGEMLDRAYVLSRRFKDDIRSAVVGEKMALLAEGGAELDRDETFVALERELFNLEASDDGGGGCRRAALVSSLRQRASELAEIPLHGVCRGISAETVSEVSQKELFDNQPGGPRQNPTPKKNGRYVGTVMGRSAWNVADEIEAGESYLFLGKEVYGIPLDKIPYRDDEVFRGLSEERRRVMNHPEDYSAGYQEEVEDALRRRVEELADEYKRDHIKHTTASDGQPKKPRKPNGAPGESCSPPRRPQGKRKLREVEERTEEHRRETVELASAFTDPPFHDANSQAGDAWPRIADVYPEGLKQPLLPNYPKTSDMASPAGDLTYLAPFLAALSRQPPLLHRLFQVKTHPVRTPYTFVFFDPNGTPVTVGIDDRIPCDANGVPRFTVSPNGAWWPLLVERAYAKYVGGYDRFDECTSHETLRDLTGRPVTHLPLDAKLSAEVSGCNYRDVTFWRRIHEQLERGDVFMAVSSDITPDGIHRHCHYAVFDVIETVPGSNDPSDVVVKIHNCYRDAPEYHGPLAKGDSDWTPTLRSACKADPESEPEFLYLPQPVFLRNFSSMQRCHINCGDRLTVSGEWTDACSGGNPTYTTFRHNPMYLVQNNSNRNVTVLAELRHSAPVYYDAHNLGVYHLTALALLRPDSNAQLVAPLLAYNTHKFVQKGLLTDAREVCVEMELPANSTCYLIPYTKKKACFGKYQLSVYPQDNPVNLTTLRPIDETHSCLTKDVLVQPGTGTSVRVDLVVSSPCDVHALLHQNKVTDPKSIKRGDHLAEDEIFMAAYENNTALVCSTGDASNAREHAIAFQATKPGRYTFLVGCPSRPVSGDAPCTLIIYTPTYAQARFASLNEPIRPNVPPRVQSSKATTSSASARLGAWQPQAPQRSASTSSIAAQTPRDNPRNRRYL</sequence>
<organism evidence="8 9">
    <name type="scientific">Leishmania naiffi</name>
    <dbReference type="NCBI Taxonomy" id="5678"/>
    <lineage>
        <taxon>Eukaryota</taxon>
        <taxon>Discoba</taxon>
        <taxon>Euglenozoa</taxon>
        <taxon>Kinetoplastea</taxon>
        <taxon>Metakinetoplastina</taxon>
        <taxon>Trypanosomatida</taxon>
        <taxon>Trypanosomatidae</taxon>
        <taxon>Leishmaniinae</taxon>
        <taxon>Leishmania</taxon>
        <taxon>Leishmania naiffi species complex</taxon>
    </lineage>
</organism>
<gene>
    <name evidence="8" type="ORF">Q4I28_004955</name>
</gene>
<dbReference type="InterPro" id="IPR038765">
    <property type="entry name" value="Papain-like_cys_pep_sf"/>
</dbReference>
<dbReference type="Proteomes" id="UP001501274">
    <property type="component" value="Unassembled WGS sequence"/>
</dbReference>
<proteinExistence type="inferred from homology"/>
<dbReference type="Gene3D" id="2.60.120.380">
    <property type="match status" value="1"/>
</dbReference>
<dbReference type="PROSITE" id="PS50203">
    <property type="entry name" value="CALPAIN_CAT"/>
    <property type="match status" value="1"/>
</dbReference>
<feature type="compositionally biased region" description="Basic and acidic residues" evidence="6">
    <location>
        <begin position="559"/>
        <end position="571"/>
    </location>
</feature>
<dbReference type="GO" id="GO:0006508">
    <property type="term" value="P:proteolysis"/>
    <property type="evidence" value="ECO:0007669"/>
    <property type="project" value="UniProtKB-KW"/>
</dbReference>
<dbReference type="Pfam" id="PF00648">
    <property type="entry name" value="Peptidase_C2"/>
    <property type="match status" value="1"/>
</dbReference>
<feature type="compositionally biased region" description="Low complexity" evidence="6">
    <location>
        <begin position="1162"/>
        <end position="1172"/>
    </location>
</feature>
<feature type="non-terminal residue" evidence="8">
    <location>
        <position position="1"/>
    </location>
</feature>
<name>A0AAW3BMZ1_9TRYP</name>
<keyword evidence="4" id="KW-0788">Thiol protease</keyword>
<evidence type="ECO:0000313" key="9">
    <source>
        <dbReference type="Proteomes" id="UP001501274"/>
    </source>
</evidence>
<comment type="caution">
    <text evidence="5">Lacks conserved residue(s) required for the propagation of feature annotation.</text>
</comment>
<evidence type="ECO:0000256" key="2">
    <source>
        <dbReference type="ARBA" id="ARBA00022670"/>
    </source>
</evidence>
<dbReference type="PANTHER" id="PTHR10183">
    <property type="entry name" value="CALPAIN"/>
    <property type="match status" value="1"/>
</dbReference>